<keyword evidence="9" id="KW-0227">DNA damage</keyword>
<evidence type="ECO:0000313" key="24">
    <source>
        <dbReference type="Proteomes" id="UP000293347"/>
    </source>
</evidence>
<dbReference type="EC" id="6.5.1.1" evidence="2"/>
<evidence type="ECO:0000256" key="5">
    <source>
        <dbReference type="ARBA" id="ARBA00022695"/>
    </source>
</evidence>
<feature type="region of interest" description="Disordered" evidence="21">
    <location>
        <begin position="553"/>
        <end position="584"/>
    </location>
</feature>
<dbReference type="AlphaFoldDB" id="A0A4R0NHG4"/>
<organism evidence="23 24">
    <name type="scientific">Pedobacter psychroterrae</name>
    <dbReference type="NCBI Taxonomy" id="2530453"/>
    <lineage>
        <taxon>Bacteria</taxon>
        <taxon>Pseudomonadati</taxon>
        <taxon>Bacteroidota</taxon>
        <taxon>Sphingobacteriia</taxon>
        <taxon>Sphingobacteriales</taxon>
        <taxon>Sphingobacteriaceae</taxon>
        <taxon>Pedobacter</taxon>
    </lineage>
</organism>
<keyword evidence="14" id="KW-0238">DNA-binding</keyword>
<evidence type="ECO:0000313" key="23">
    <source>
        <dbReference type="EMBL" id="TCD00050.1"/>
    </source>
</evidence>
<dbReference type="CDD" id="cd07971">
    <property type="entry name" value="OBF_DNA_ligase_LigD"/>
    <property type="match status" value="1"/>
</dbReference>
<dbReference type="SUPFAM" id="SSF56091">
    <property type="entry name" value="DNA ligase/mRNA capping enzyme, catalytic domain"/>
    <property type="match status" value="1"/>
</dbReference>
<evidence type="ECO:0000256" key="11">
    <source>
        <dbReference type="ARBA" id="ARBA00022839"/>
    </source>
</evidence>
<evidence type="ECO:0000256" key="10">
    <source>
        <dbReference type="ARBA" id="ARBA00022801"/>
    </source>
</evidence>
<keyword evidence="24" id="KW-1185">Reference proteome</keyword>
<keyword evidence="5" id="KW-0548">Nucleotidyltransferase</keyword>
<keyword evidence="7" id="KW-0479">Metal-binding</keyword>
<feature type="domain" description="ATP-dependent DNA ligase family profile" evidence="22">
    <location>
        <begin position="315"/>
        <end position="451"/>
    </location>
</feature>
<dbReference type="GO" id="GO:0005524">
    <property type="term" value="F:ATP binding"/>
    <property type="evidence" value="ECO:0007669"/>
    <property type="project" value="UniProtKB-KW"/>
</dbReference>
<dbReference type="SUPFAM" id="SSF50249">
    <property type="entry name" value="Nucleic acid-binding proteins"/>
    <property type="match status" value="1"/>
</dbReference>
<keyword evidence="3 23" id="KW-0436">Ligase</keyword>
<keyword evidence="10" id="KW-0378">Hydrolase</keyword>
<keyword evidence="4" id="KW-0808">Transferase</keyword>
<keyword evidence="17" id="KW-0464">Manganese</keyword>
<evidence type="ECO:0000256" key="4">
    <source>
        <dbReference type="ARBA" id="ARBA00022679"/>
    </source>
</evidence>
<dbReference type="Pfam" id="PF13298">
    <property type="entry name" value="LigD_N"/>
    <property type="match status" value="1"/>
</dbReference>
<evidence type="ECO:0000256" key="19">
    <source>
        <dbReference type="ARBA" id="ARBA00029943"/>
    </source>
</evidence>
<proteinExistence type="predicted"/>
<dbReference type="GO" id="GO:0004527">
    <property type="term" value="F:exonuclease activity"/>
    <property type="evidence" value="ECO:0007669"/>
    <property type="project" value="UniProtKB-KW"/>
</dbReference>
<dbReference type="NCBIfam" id="TIGR02778">
    <property type="entry name" value="ligD_pol"/>
    <property type="match status" value="1"/>
</dbReference>
<gene>
    <name evidence="23" type="primary">ligD</name>
    <name evidence="23" type="ORF">EZ437_15130</name>
</gene>
<evidence type="ECO:0000256" key="18">
    <source>
        <dbReference type="ARBA" id="ARBA00023268"/>
    </source>
</evidence>
<dbReference type="Gene3D" id="3.90.920.10">
    <property type="entry name" value="DNA primase, PRIM domain"/>
    <property type="match status" value="1"/>
</dbReference>
<dbReference type="InterPro" id="IPR014143">
    <property type="entry name" value="NHEJ_ligase_prk"/>
</dbReference>
<dbReference type="GO" id="GO:0046872">
    <property type="term" value="F:metal ion binding"/>
    <property type="evidence" value="ECO:0007669"/>
    <property type="project" value="UniProtKB-KW"/>
</dbReference>
<dbReference type="GO" id="GO:0003677">
    <property type="term" value="F:DNA binding"/>
    <property type="evidence" value="ECO:0007669"/>
    <property type="project" value="UniProtKB-KW"/>
</dbReference>
<name>A0A4R0NHG4_9SPHI</name>
<dbReference type="GO" id="GO:0003910">
    <property type="term" value="F:DNA ligase (ATP) activity"/>
    <property type="evidence" value="ECO:0007669"/>
    <property type="project" value="UniProtKB-EC"/>
</dbReference>
<dbReference type="NCBIfam" id="TIGR02776">
    <property type="entry name" value="NHEJ_ligase_prk"/>
    <property type="match status" value="1"/>
</dbReference>
<evidence type="ECO:0000256" key="3">
    <source>
        <dbReference type="ARBA" id="ARBA00022598"/>
    </source>
</evidence>
<dbReference type="NCBIfam" id="TIGR02779">
    <property type="entry name" value="NHEJ_ligase_lig"/>
    <property type="match status" value="1"/>
</dbReference>
<comment type="caution">
    <text evidence="23">The sequence shown here is derived from an EMBL/GenBank/DDBJ whole genome shotgun (WGS) entry which is preliminary data.</text>
</comment>
<keyword evidence="15" id="KW-0233">DNA recombination</keyword>
<dbReference type="Pfam" id="PF04679">
    <property type="entry name" value="DNA_ligase_A_C"/>
    <property type="match status" value="1"/>
</dbReference>
<keyword evidence="12" id="KW-0067">ATP-binding</keyword>
<evidence type="ECO:0000256" key="8">
    <source>
        <dbReference type="ARBA" id="ARBA00022741"/>
    </source>
</evidence>
<protein>
    <recommendedName>
        <fullName evidence="2">DNA ligase (ATP)</fullName>
        <ecNumber evidence="2">6.5.1.1</ecNumber>
    </recommendedName>
    <alternativeName>
        <fullName evidence="19">NHEJ DNA polymerase</fullName>
    </alternativeName>
</protein>
<evidence type="ECO:0000256" key="13">
    <source>
        <dbReference type="ARBA" id="ARBA00022932"/>
    </source>
</evidence>
<keyword evidence="13" id="KW-0239">DNA-directed DNA polymerase</keyword>
<dbReference type="GO" id="GO:0003887">
    <property type="term" value="F:DNA-directed DNA polymerase activity"/>
    <property type="evidence" value="ECO:0007669"/>
    <property type="project" value="UniProtKB-KW"/>
</dbReference>
<dbReference type="Gene3D" id="2.40.50.140">
    <property type="entry name" value="Nucleic acid-binding proteins"/>
    <property type="match status" value="1"/>
</dbReference>
<dbReference type="PANTHER" id="PTHR42705:SF2">
    <property type="entry name" value="BIFUNCTIONAL NON-HOMOLOGOUS END JOINING PROTEIN LIGD"/>
    <property type="match status" value="1"/>
</dbReference>
<evidence type="ECO:0000256" key="20">
    <source>
        <dbReference type="ARBA" id="ARBA00034003"/>
    </source>
</evidence>
<dbReference type="InterPro" id="IPR014145">
    <property type="entry name" value="LigD_pol_dom"/>
</dbReference>
<comment type="catalytic activity">
    <reaction evidence="20">
        <text>ATP + (deoxyribonucleotide)n-3'-hydroxyl + 5'-phospho-(deoxyribonucleotide)m = (deoxyribonucleotide)n+m + AMP + diphosphate.</text>
        <dbReference type="EC" id="6.5.1.1"/>
    </reaction>
</comment>
<dbReference type="RefSeq" id="WP_131596905.1">
    <property type="nucleotide sequence ID" value="NZ_SJSL01000004.1"/>
</dbReference>
<evidence type="ECO:0000256" key="2">
    <source>
        <dbReference type="ARBA" id="ARBA00012727"/>
    </source>
</evidence>
<sequence length="888" mass="101287">MSLQKYVSKRDFTKTKEPKSGKSTEMNKLMFVIQKHDATRLHYDFRLEMEGVLKSWAVPKGPSTDPKIKRLAMMVEDHPFDYRDFEGIIPKGEYGGGTVIVWDQGTYEPIEEIKGKKAQEKHLLKQLKEGSLKIKLHGEKLEGEFALVKTHGMAENSWLLIKHKDEFASVKDITKKDKSVLSAQTIAQVEKNSDQVWHSDKTEETKFDDVPALLKKAPKGKIPTVIKPMLATLVDAPFDDSDWQYEVKWDGYRALASVNNGKVELTSRNNKSFNDKFYPIYELLQEFKINAVLDGEVIVLNDKGVSNFGDLQNWRSEADGTLVYYVFDILWYEGKNLMDLPLSQRQAILEQVLPTDDDRIRLGKVFHANGIEFFHAAEKMGLEGIIAKRKDSTYSLNARSKEWVKVKINKRQEVIIAGYTKNEDTNKQFSSLLLGVYEDSALQYVGKVGTGFSDKVQKEMMAQFKPLIVKDSPFEEIPDVNKPSRFRPNPPKAKATWLKPELVCEVAFSEVTADGVFRHPSFEGMRTDKKAREVIRDKAASTEKVIAEVEAEVSEATRDKKPDKHSAAIKPPKDGDRKTLLNPKDETQVRKVKGHELKFTHLSKLYWPEDKISKRDMFNYYYKIADFILPYLKDRPMSLNRFPGGIHSKGFYQKNVKDTAPDWAKTFPYTTSDSDEEKEYLVGDNEATLLWMASLGCIEMNPWFSRISSPDSPDYCVIDLDPDKNTFDQVVEAALAVKDVLDEIDVPAYCKTSGSTGMHIYIPLQAKYTYDQSQLFARILVNIVHKRIPKFTSLERMIANRKGKMYLDFLQNRPGATIAGPYSLRPKPGATVSMPLHWDEVKKGLKMQDFHIFNAPDRLKSEGDLFKGVLGKGIDLEKTIKKAKELFG</sequence>
<comment type="cofactor">
    <cofactor evidence="1">
        <name>Mn(2+)</name>
        <dbReference type="ChEBI" id="CHEBI:29035"/>
    </cofactor>
</comment>
<evidence type="ECO:0000256" key="16">
    <source>
        <dbReference type="ARBA" id="ARBA00023204"/>
    </source>
</evidence>
<evidence type="ECO:0000256" key="17">
    <source>
        <dbReference type="ARBA" id="ARBA00023211"/>
    </source>
</evidence>
<dbReference type="Pfam" id="PF01068">
    <property type="entry name" value="DNA_ligase_A_M"/>
    <property type="match status" value="1"/>
</dbReference>
<dbReference type="InterPro" id="IPR012309">
    <property type="entry name" value="DNA_ligase_ATP-dep_C"/>
</dbReference>
<dbReference type="Gene3D" id="3.30.470.30">
    <property type="entry name" value="DNA ligase/mRNA capping enzyme"/>
    <property type="match status" value="1"/>
</dbReference>
<dbReference type="EMBL" id="SJSL01000004">
    <property type="protein sequence ID" value="TCD00050.1"/>
    <property type="molecule type" value="Genomic_DNA"/>
</dbReference>
<evidence type="ECO:0000256" key="7">
    <source>
        <dbReference type="ARBA" id="ARBA00022723"/>
    </source>
</evidence>
<dbReference type="InterPro" id="IPR052171">
    <property type="entry name" value="NHEJ_LigD"/>
</dbReference>
<accession>A0A4R0NHG4</accession>
<dbReference type="NCBIfam" id="TIGR02777">
    <property type="entry name" value="LigD_PE_dom"/>
    <property type="match status" value="1"/>
</dbReference>
<dbReference type="Pfam" id="PF21686">
    <property type="entry name" value="LigD_Prim-Pol"/>
    <property type="match status" value="1"/>
</dbReference>
<dbReference type="InterPro" id="IPR014146">
    <property type="entry name" value="LigD_ligase_dom"/>
</dbReference>
<feature type="compositionally biased region" description="Basic and acidic residues" evidence="21">
    <location>
        <begin position="555"/>
        <end position="584"/>
    </location>
</feature>
<evidence type="ECO:0000256" key="12">
    <source>
        <dbReference type="ARBA" id="ARBA00022840"/>
    </source>
</evidence>
<reference evidence="23 24" key="1">
    <citation type="submission" date="2019-02" db="EMBL/GenBank/DDBJ databases">
        <title>Pedobacter sp. RP-1-14 sp. nov., isolated from Arctic soil.</title>
        <authorList>
            <person name="Dahal R.H."/>
        </authorList>
    </citation>
    <scope>NUCLEOTIDE SEQUENCE [LARGE SCALE GENOMIC DNA]</scope>
    <source>
        <strain evidence="23 24">RP-1-14</strain>
    </source>
</reference>
<dbReference type="PROSITE" id="PS50160">
    <property type="entry name" value="DNA_LIGASE_A3"/>
    <property type="match status" value="1"/>
</dbReference>
<feature type="region of interest" description="Disordered" evidence="21">
    <location>
        <begin position="1"/>
        <end position="21"/>
    </location>
</feature>
<dbReference type="PANTHER" id="PTHR42705">
    <property type="entry name" value="BIFUNCTIONAL NON-HOMOLOGOUS END JOINING PROTEIN LIGD"/>
    <property type="match status" value="1"/>
</dbReference>
<keyword evidence="8" id="KW-0547">Nucleotide-binding</keyword>
<evidence type="ECO:0000256" key="21">
    <source>
        <dbReference type="SAM" id="MobiDB-lite"/>
    </source>
</evidence>
<dbReference type="Gene3D" id="3.30.1490.70">
    <property type="match status" value="1"/>
</dbReference>
<evidence type="ECO:0000256" key="15">
    <source>
        <dbReference type="ARBA" id="ARBA00023172"/>
    </source>
</evidence>
<dbReference type="CDD" id="cd07906">
    <property type="entry name" value="Adenylation_DNA_ligase_LigD_LigC"/>
    <property type="match status" value="1"/>
</dbReference>
<dbReference type="CDD" id="cd04865">
    <property type="entry name" value="LigD_Pol_like_2"/>
    <property type="match status" value="1"/>
</dbReference>
<evidence type="ECO:0000256" key="6">
    <source>
        <dbReference type="ARBA" id="ARBA00022722"/>
    </source>
</evidence>
<evidence type="ECO:0000259" key="22">
    <source>
        <dbReference type="PROSITE" id="PS50160"/>
    </source>
</evidence>
<feature type="compositionally biased region" description="Basic and acidic residues" evidence="21">
    <location>
        <begin position="8"/>
        <end position="21"/>
    </location>
</feature>
<evidence type="ECO:0000256" key="9">
    <source>
        <dbReference type="ARBA" id="ARBA00022763"/>
    </source>
</evidence>
<dbReference type="GO" id="GO:0006281">
    <property type="term" value="P:DNA repair"/>
    <property type="evidence" value="ECO:0007669"/>
    <property type="project" value="UniProtKB-KW"/>
</dbReference>
<evidence type="ECO:0000256" key="14">
    <source>
        <dbReference type="ARBA" id="ARBA00023125"/>
    </source>
</evidence>
<dbReference type="OrthoDB" id="9802472at2"/>
<dbReference type="InterPro" id="IPR012310">
    <property type="entry name" value="DNA_ligase_ATP-dep_cent"/>
</dbReference>
<keyword evidence="18" id="KW-0511">Multifunctional enzyme</keyword>
<dbReference type="GO" id="GO:0006310">
    <property type="term" value="P:DNA recombination"/>
    <property type="evidence" value="ECO:0007669"/>
    <property type="project" value="UniProtKB-KW"/>
</dbReference>
<dbReference type="InterPro" id="IPR014144">
    <property type="entry name" value="LigD_PE_domain"/>
</dbReference>
<dbReference type="InterPro" id="IPR012340">
    <property type="entry name" value="NA-bd_OB-fold"/>
</dbReference>
<keyword evidence="6" id="KW-0540">Nuclease</keyword>
<keyword evidence="11" id="KW-0269">Exonuclease</keyword>
<dbReference type="Proteomes" id="UP000293347">
    <property type="component" value="Unassembled WGS sequence"/>
</dbReference>
<evidence type="ECO:0000256" key="1">
    <source>
        <dbReference type="ARBA" id="ARBA00001936"/>
    </source>
</evidence>
<keyword evidence="16" id="KW-0234">DNA repair</keyword>